<keyword evidence="1" id="KW-0472">Membrane</keyword>
<feature type="transmembrane region" description="Helical" evidence="1">
    <location>
        <begin position="165"/>
        <end position="183"/>
    </location>
</feature>
<comment type="caution">
    <text evidence="2">The sequence shown here is derived from an EMBL/GenBank/DDBJ whole genome shotgun (WGS) entry which is preliminary data.</text>
</comment>
<protein>
    <submittedName>
        <fullName evidence="2">Uncharacterized protein</fullName>
    </submittedName>
</protein>
<keyword evidence="1" id="KW-0812">Transmembrane</keyword>
<dbReference type="AlphaFoldDB" id="A0A418G3T8"/>
<name>A0A418G3T8_APHAT</name>
<dbReference type="Proteomes" id="UP000286510">
    <property type="component" value="Unassembled WGS sequence"/>
</dbReference>
<dbReference type="EMBL" id="QUTF01000332">
    <property type="protein sequence ID" value="RHZ42852.1"/>
    <property type="molecule type" value="Genomic_DNA"/>
</dbReference>
<keyword evidence="1" id="KW-1133">Transmembrane helix</keyword>
<feature type="transmembrane region" description="Helical" evidence="1">
    <location>
        <begin position="195"/>
        <end position="211"/>
    </location>
</feature>
<proteinExistence type="predicted"/>
<evidence type="ECO:0000313" key="2">
    <source>
        <dbReference type="EMBL" id="RHZ42852.1"/>
    </source>
</evidence>
<reference evidence="2 3" key="1">
    <citation type="submission" date="2018-08" db="EMBL/GenBank/DDBJ databases">
        <title>Aphanomyces genome sequencing and annotation.</title>
        <authorList>
            <person name="Minardi D."/>
            <person name="Oidtmann B."/>
            <person name="Van Der Giezen M."/>
            <person name="Studholme D.J."/>
        </authorList>
    </citation>
    <scope>NUCLEOTIDE SEQUENCE [LARGE SCALE GENOMIC DNA]</scope>
    <source>
        <strain evidence="2 3">FDL457</strain>
    </source>
</reference>
<feature type="transmembrane region" description="Helical" evidence="1">
    <location>
        <begin position="217"/>
        <end position="235"/>
    </location>
</feature>
<gene>
    <name evidence="2" type="ORF">DYB26_006230</name>
</gene>
<evidence type="ECO:0000313" key="3">
    <source>
        <dbReference type="Proteomes" id="UP000286510"/>
    </source>
</evidence>
<evidence type="ECO:0000256" key="1">
    <source>
        <dbReference type="SAM" id="Phobius"/>
    </source>
</evidence>
<sequence length="236" mass="25415">MKTYPDRRGVLDTQFATVVSEMLDQGYQLIWTDQPLTEESNLSALWPLLGKAIGPDPDDDDERPRHVISWAAFSQTKGAKKLMSQPDEDEKKEGTALAKKYNVKSKVTLLVVPPFTPVKDMGGLWSHPVHYSKVPLVTEAYWPATLSASGVGDALSAFLSVACDFGGPSTLGMLSFIFVCELVSKLSLRQYAPGMYWLVFVVLSGTAASVGDVLAAVPVSGVPIGGSILVLSVLLL</sequence>
<accession>A0A418G3T8</accession>
<organism evidence="2 3">
    <name type="scientific">Aphanomyces astaci</name>
    <name type="common">Crayfish plague agent</name>
    <dbReference type="NCBI Taxonomy" id="112090"/>
    <lineage>
        <taxon>Eukaryota</taxon>
        <taxon>Sar</taxon>
        <taxon>Stramenopiles</taxon>
        <taxon>Oomycota</taxon>
        <taxon>Saprolegniomycetes</taxon>
        <taxon>Saprolegniales</taxon>
        <taxon>Verrucalvaceae</taxon>
        <taxon>Aphanomyces</taxon>
    </lineage>
</organism>
<dbReference type="VEuPathDB" id="FungiDB:H257_16948"/>